<reference evidence="2" key="1">
    <citation type="submission" date="2021-06" db="EMBL/GenBank/DDBJ databases">
        <authorList>
            <person name="Hodson N. C."/>
            <person name="Mongue J. A."/>
            <person name="Jaron S. K."/>
        </authorList>
    </citation>
    <scope>NUCLEOTIDE SEQUENCE</scope>
</reference>
<dbReference type="InterPro" id="IPR002110">
    <property type="entry name" value="Ankyrin_rpt"/>
</dbReference>
<protein>
    <submittedName>
        <fullName evidence="2">Uncharacterized protein</fullName>
    </submittedName>
</protein>
<feature type="compositionally biased region" description="Polar residues" evidence="1">
    <location>
        <begin position="18"/>
        <end position="28"/>
    </location>
</feature>
<dbReference type="EMBL" id="CAJVCH010019280">
    <property type="protein sequence ID" value="CAG7687287.1"/>
    <property type="molecule type" value="Genomic_DNA"/>
</dbReference>
<evidence type="ECO:0000313" key="2">
    <source>
        <dbReference type="EMBL" id="CAG7687287.1"/>
    </source>
</evidence>
<name>A0A8J2J9M3_9HEXA</name>
<gene>
    <name evidence="2" type="ORF">AFUS01_LOCUS3223</name>
</gene>
<evidence type="ECO:0000313" key="3">
    <source>
        <dbReference type="Proteomes" id="UP000708208"/>
    </source>
</evidence>
<dbReference type="OrthoDB" id="6759819at2759"/>
<dbReference type="PANTHER" id="PTHR12349:SF4">
    <property type="entry name" value="ANKYRIN REPEAT AND LEM DOMAIN-CONTAINING PROTEIN 2"/>
    <property type="match status" value="1"/>
</dbReference>
<feature type="compositionally biased region" description="Basic and acidic residues" evidence="1">
    <location>
        <begin position="513"/>
        <end position="523"/>
    </location>
</feature>
<dbReference type="PANTHER" id="PTHR12349">
    <property type="entry name" value="ANKYRIN REPEAT AND LEM DOMAIN-CONTAINING PROTEIN 2"/>
    <property type="match status" value="1"/>
</dbReference>
<organism evidence="2 3">
    <name type="scientific">Allacma fusca</name>
    <dbReference type="NCBI Taxonomy" id="39272"/>
    <lineage>
        <taxon>Eukaryota</taxon>
        <taxon>Metazoa</taxon>
        <taxon>Ecdysozoa</taxon>
        <taxon>Arthropoda</taxon>
        <taxon>Hexapoda</taxon>
        <taxon>Collembola</taxon>
        <taxon>Symphypleona</taxon>
        <taxon>Sminthuridae</taxon>
        <taxon>Allacma</taxon>
    </lineage>
</organism>
<evidence type="ECO:0000256" key="1">
    <source>
        <dbReference type="SAM" id="MobiDB-lite"/>
    </source>
</evidence>
<keyword evidence="3" id="KW-1185">Reference proteome</keyword>
<sequence length="617" mass="69756">MGGLWASSGTDVKEQSEMKTGQSQTSSKSEQEMAGIKMGVPVNSKYKTPTLREIHELAKCIQKFDNERVYDIIWNNPKILVSEVDTPILLHEGCRYNALHICAKCGNSEAAKIILQAVSSTKMMNLLYPTDEYINKCIRIDYLVDLYLNTPDAIIHETPLHFATKFGFPRVCEILIQHPKVQLDVLNVELETPTSVICRRVNDSDPTKDSRFAEINRMFLAVFIVPIWRESDGSNGYIGKPIQPKQLGPIACPATLLPDFYDINPHLFDVDKSAIPTGLNGRLMEVSGYVGPMTAKEANMFLNLMKKSARAAQSYYHLSQTISCTLPTKDMDCRLPCRDCAEKLPTMKIEGTIAQKHEGNDLPLDLDCSSKDRFDNLITSIERILLDDEGGSKPTQLFQSSMEVLKGAKMVSNFPKPNVISIREAAMRMEDPLTGLERVARIKAKEVGCEMKQKWSFLNTYIDVTTDEGLNVLEDHLTKLEQKKDSTCEGIIRDENGKVDICKTLMSMKISDEKPYDKKESKESANTSRKNSCPTSTNGFADIFEDCETKDVFIHGRDFPTMDDWFLQKAVQDTLENIPDKERNEKYPHLSRWYDKLKSFGNASRKGWAAAKPVRRR</sequence>
<proteinExistence type="predicted"/>
<dbReference type="AlphaFoldDB" id="A0A8J2J9M3"/>
<dbReference type="SMART" id="SM00248">
    <property type="entry name" value="ANK"/>
    <property type="match status" value="2"/>
</dbReference>
<accession>A0A8J2J9M3</accession>
<feature type="region of interest" description="Disordered" evidence="1">
    <location>
        <begin position="513"/>
        <end position="534"/>
    </location>
</feature>
<dbReference type="Proteomes" id="UP000708208">
    <property type="component" value="Unassembled WGS sequence"/>
</dbReference>
<comment type="caution">
    <text evidence="2">The sequence shown here is derived from an EMBL/GenBank/DDBJ whole genome shotgun (WGS) entry which is preliminary data.</text>
</comment>
<feature type="region of interest" description="Disordered" evidence="1">
    <location>
        <begin position="1"/>
        <end position="33"/>
    </location>
</feature>
<feature type="compositionally biased region" description="Polar residues" evidence="1">
    <location>
        <begin position="524"/>
        <end position="534"/>
    </location>
</feature>